<dbReference type="SMART" id="SM00530">
    <property type="entry name" value="HTH_XRE"/>
    <property type="match status" value="1"/>
</dbReference>
<reference evidence="2 3" key="1">
    <citation type="submission" date="2017-09" db="EMBL/GenBank/DDBJ databases">
        <title>Bloom of a denitrifying methanotroph, Candidatus Methylomirabilis limnetica, in a deep stratified lake.</title>
        <authorList>
            <person name="Graf J.S."/>
            <person name="Marchant H.K."/>
            <person name="Tienken D."/>
            <person name="Hach P.F."/>
            <person name="Brand A."/>
            <person name="Schubert C.J."/>
            <person name="Kuypers M.M."/>
            <person name="Milucka J."/>
        </authorList>
    </citation>
    <scope>NUCLEOTIDE SEQUENCE [LARGE SCALE GENOMIC DNA]</scope>
    <source>
        <strain evidence="2 3">Zug</strain>
    </source>
</reference>
<dbReference type="Pfam" id="PF01381">
    <property type="entry name" value="HTH_3"/>
    <property type="match status" value="1"/>
</dbReference>
<keyword evidence="3" id="KW-1185">Reference proteome</keyword>
<evidence type="ECO:0000259" key="1">
    <source>
        <dbReference type="PROSITE" id="PS50943"/>
    </source>
</evidence>
<dbReference type="PROSITE" id="PS50943">
    <property type="entry name" value="HTH_CROC1"/>
    <property type="match status" value="1"/>
</dbReference>
<dbReference type="CDD" id="cd00093">
    <property type="entry name" value="HTH_XRE"/>
    <property type="match status" value="1"/>
</dbReference>
<evidence type="ECO:0000313" key="2">
    <source>
        <dbReference type="EMBL" id="PTL35291.1"/>
    </source>
</evidence>
<accession>A0A2T4TW01</accession>
<sequence length="327" mass="35102">MLGVTYATSSDLSYIAIFLLSNEIHMRRERSSQERLQLQEVGRRLALVRAALGLTQTTMAAALGVGLNAISSAETGKVELRSPHLSVLADRYQISPLWLLRGLGQIFVMPWAPEEVDVVLNAARPSPAGVRASLSLLAESGMGLWLRVLHFRVARCGVDLRRDPVATAARATTQETIEMVGLGGVDQAGAFYYVTPAVCRLDHLAPELLWVANPVGRTLSGQVHLSGQLQAGFQSGISFTSSKGASSGGEFVAGSLSAVTKVPSPQILLGWLRAHPAPLTELLPLKDQLVEVVGSVPQADEILSAPRPPSAWAHWAFAFAQLRMDML</sequence>
<feature type="domain" description="HTH cro/C1-type" evidence="1">
    <location>
        <begin position="45"/>
        <end position="99"/>
    </location>
</feature>
<reference evidence="3" key="2">
    <citation type="journal article" date="2018" name="Environ. Microbiol.">
        <title>Bloom of a denitrifying methanotroph, 'Candidatus Methylomirabilis limnetica', in a deep stratified lake.</title>
        <authorList>
            <person name="Graf J.S."/>
            <person name="Mayr M.J."/>
            <person name="Marchant H.K."/>
            <person name="Tienken D."/>
            <person name="Hach P.F."/>
            <person name="Brand A."/>
            <person name="Schubert C.J."/>
            <person name="Kuypers M.M."/>
            <person name="Milucka J."/>
        </authorList>
    </citation>
    <scope>NUCLEOTIDE SEQUENCE [LARGE SCALE GENOMIC DNA]</scope>
    <source>
        <strain evidence="3">Zug</strain>
    </source>
</reference>
<comment type="caution">
    <text evidence="2">The sequence shown here is derived from an EMBL/GenBank/DDBJ whole genome shotgun (WGS) entry which is preliminary data.</text>
</comment>
<dbReference type="InterPro" id="IPR010982">
    <property type="entry name" value="Lambda_DNA-bd_dom_sf"/>
</dbReference>
<protein>
    <recommendedName>
        <fullName evidence="1">HTH cro/C1-type domain-containing protein</fullName>
    </recommendedName>
</protein>
<evidence type="ECO:0000313" key="3">
    <source>
        <dbReference type="Proteomes" id="UP000241436"/>
    </source>
</evidence>
<dbReference type="GO" id="GO:0003677">
    <property type="term" value="F:DNA binding"/>
    <property type="evidence" value="ECO:0007669"/>
    <property type="project" value="InterPro"/>
</dbReference>
<dbReference type="SUPFAM" id="SSF47413">
    <property type="entry name" value="lambda repressor-like DNA-binding domains"/>
    <property type="match status" value="1"/>
</dbReference>
<proteinExistence type="predicted"/>
<dbReference type="Proteomes" id="UP000241436">
    <property type="component" value="Unassembled WGS sequence"/>
</dbReference>
<name>A0A2T4TW01_9BACT</name>
<organism evidence="2 3">
    <name type="scientific">Candidatus Methylomirabilis limnetica</name>
    <dbReference type="NCBI Taxonomy" id="2033718"/>
    <lineage>
        <taxon>Bacteria</taxon>
        <taxon>Candidatus Methylomirabilota</taxon>
        <taxon>Candidatus Methylomirabilia</taxon>
        <taxon>Candidatus Methylomirabilales</taxon>
        <taxon>Candidatus Methylomirabilaceae</taxon>
        <taxon>Candidatus Methylomirabilis</taxon>
    </lineage>
</organism>
<dbReference type="AlphaFoldDB" id="A0A2T4TW01"/>
<gene>
    <name evidence="2" type="ORF">CLG94_10310</name>
</gene>
<dbReference type="EMBL" id="NVQC01000026">
    <property type="protein sequence ID" value="PTL35291.1"/>
    <property type="molecule type" value="Genomic_DNA"/>
</dbReference>
<dbReference type="Gene3D" id="1.10.260.40">
    <property type="entry name" value="lambda repressor-like DNA-binding domains"/>
    <property type="match status" value="1"/>
</dbReference>
<dbReference type="InterPro" id="IPR001387">
    <property type="entry name" value="Cro/C1-type_HTH"/>
</dbReference>